<sequence length="35" mass="4242">MTEREKMVSGELYDPTDKELEQFLISPAWMYVKYI</sequence>
<dbReference type="GO" id="GO:0016407">
    <property type="term" value="F:acetyltransferase activity"/>
    <property type="evidence" value="ECO:0007669"/>
    <property type="project" value="InterPro"/>
</dbReference>
<dbReference type="Pfam" id="PF12464">
    <property type="entry name" value="Mac"/>
    <property type="match status" value="1"/>
</dbReference>
<evidence type="ECO:0000313" key="5">
    <source>
        <dbReference type="Proteomes" id="UP000095431"/>
    </source>
</evidence>
<accession>A0A173XN89</accession>
<keyword evidence="2 4" id="KW-0808">Transferase</keyword>
<evidence type="ECO:0000259" key="3">
    <source>
        <dbReference type="Pfam" id="PF12464"/>
    </source>
</evidence>
<name>A0A173XN89_9FIRM</name>
<dbReference type="InterPro" id="IPR024688">
    <property type="entry name" value="Mac_dom"/>
</dbReference>
<dbReference type="RefSeq" id="WP_020993554.1">
    <property type="nucleotide sequence ID" value="NZ_BTHH01000001.1"/>
</dbReference>
<protein>
    <submittedName>
        <fullName evidence="4">Maltose acetyltransferase</fullName>
    </submittedName>
</protein>
<evidence type="ECO:0000256" key="2">
    <source>
        <dbReference type="ARBA" id="ARBA00022679"/>
    </source>
</evidence>
<dbReference type="AlphaFoldDB" id="A0A173XN89"/>
<feature type="domain" description="Maltose/galactoside acetyltransferase" evidence="3">
    <location>
        <begin position="6"/>
        <end position="22"/>
    </location>
</feature>
<evidence type="ECO:0000256" key="1">
    <source>
        <dbReference type="ARBA" id="ARBA00007274"/>
    </source>
</evidence>
<organism evidence="4 5">
    <name type="scientific">Blautia wexlerae</name>
    <dbReference type="NCBI Taxonomy" id="418240"/>
    <lineage>
        <taxon>Bacteria</taxon>
        <taxon>Bacillati</taxon>
        <taxon>Bacillota</taxon>
        <taxon>Clostridia</taxon>
        <taxon>Lachnospirales</taxon>
        <taxon>Lachnospiraceae</taxon>
        <taxon>Blautia</taxon>
    </lineage>
</organism>
<reference evidence="4 5" key="1">
    <citation type="submission" date="2015-09" db="EMBL/GenBank/DDBJ databases">
        <authorList>
            <consortium name="Pathogen Informatics"/>
        </authorList>
    </citation>
    <scope>NUCLEOTIDE SEQUENCE [LARGE SCALE GENOMIC DNA]</scope>
    <source>
        <strain evidence="4 5">2789STDY5834863</strain>
    </source>
</reference>
<comment type="similarity">
    <text evidence="1">Belongs to the transferase hexapeptide repeat family.</text>
</comment>
<evidence type="ECO:0000313" key="4">
    <source>
        <dbReference type="EMBL" id="CUN52710.1"/>
    </source>
</evidence>
<dbReference type="EMBL" id="CYZN01000002">
    <property type="protein sequence ID" value="CUN52710.1"/>
    <property type="molecule type" value="Genomic_DNA"/>
</dbReference>
<proteinExistence type="inferred from homology"/>
<dbReference type="Proteomes" id="UP000095431">
    <property type="component" value="Unassembled WGS sequence"/>
</dbReference>
<gene>
    <name evidence="4" type="ORF">ERS852478_00376</name>
</gene>